<dbReference type="SUPFAM" id="SSF53187">
    <property type="entry name" value="Zn-dependent exopeptidases"/>
    <property type="match status" value="1"/>
</dbReference>
<evidence type="ECO:0000256" key="4">
    <source>
        <dbReference type="ARBA" id="ARBA00022801"/>
    </source>
</evidence>
<evidence type="ECO:0000256" key="3">
    <source>
        <dbReference type="ARBA" id="ARBA00022723"/>
    </source>
</evidence>
<dbReference type="GO" id="GO:0008233">
    <property type="term" value="F:peptidase activity"/>
    <property type="evidence" value="ECO:0007669"/>
    <property type="project" value="UniProtKB-KW"/>
</dbReference>
<dbReference type="Pfam" id="PF01546">
    <property type="entry name" value="Peptidase_M20"/>
    <property type="match status" value="1"/>
</dbReference>
<sequence>MRWGRWTTSLLVGALASLSVPAAAADNSAEAKDILKRSIAFKTVKGQGQVPRYAAWLASVLRDAGLPAGDIKITPVGETAVLTARYRGTTSAKPLVLLGHMDVVEADPKDWERDPFTAIEENGFIYGRGAEDNKFDIAMMLATVAQLKREGFKPRRDIVFALSGSEETSWESTRVLADQLKGVELVLNGDGGGGLLDAKGRPIFYGLQAGEKTYADFQIEATDAGGHSSTPTPGNPIHRLSTVLDRLARHRFAPMANELTKASLRDTARKVGGELGAAMQRYAANPKDVAAAEIIASKPEFVGQIRTTCVATTINGGHAENALPQRATANVNCRIFPGVAIETVRQELSRVSGDPSAKITVLNDAVASGASPLRPDVMQAVQKAVKQRYPGLKVTPSMSAGATDGAIFRAANVPVYGVSGLFQKAEDSFAHGLNERIPVAQIAPALAHYRSIIVELAK</sequence>
<dbReference type="AlphaFoldDB" id="A0A6J4TFM8"/>
<protein>
    <submittedName>
        <fullName evidence="8">Acetylornithine deacetylase</fullName>
        <ecNumber evidence="8">3.5.1.16</ecNumber>
    </submittedName>
</protein>
<gene>
    <name evidence="8" type="ORF">AVDCRST_MAG09-2031</name>
</gene>
<keyword evidence="3" id="KW-0479">Metal-binding</keyword>
<dbReference type="PANTHER" id="PTHR45962">
    <property type="entry name" value="N-FATTY-ACYL-AMINO ACID SYNTHASE/HYDROLASE PM20D1"/>
    <property type="match status" value="1"/>
</dbReference>
<accession>A0A6J4TFM8</accession>
<evidence type="ECO:0000313" key="8">
    <source>
        <dbReference type="EMBL" id="CAA9520814.1"/>
    </source>
</evidence>
<evidence type="ECO:0000256" key="6">
    <source>
        <dbReference type="SAM" id="SignalP"/>
    </source>
</evidence>
<dbReference type="Gene3D" id="1.10.150.900">
    <property type="match status" value="1"/>
</dbReference>
<dbReference type="SUPFAM" id="SSF55031">
    <property type="entry name" value="Bacterial exopeptidase dimerisation domain"/>
    <property type="match status" value="1"/>
</dbReference>
<keyword evidence="2" id="KW-0645">Protease</keyword>
<dbReference type="GO" id="GO:0008777">
    <property type="term" value="F:acetylornithine deacetylase activity"/>
    <property type="evidence" value="ECO:0007669"/>
    <property type="project" value="UniProtKB-EC"/>
</dbReference>
<feature type="chain" id="PRO_5026669641" evidence="6">
    <location>
        <begin position="25"/>
        <end position="458"/>
    </location>
</feature>
<dbReference type="InterPro" id="IPR011650">
    <property type="entry name" value="Peptidase_M20_dimer"/>
</dbReference>
<dbReference type="PANTHER" id="PTHR45962:SF1">
    <property type="entry name" value="N-FATTY-ACYL-AMINO ACID SYNTHASE_HYDROLASE PM20D1"/>
    <property type="match status" value="1"/>
</dbReference>
<evidence type="ECO:0000256" key="5">
    <source>
        <dbReference type="ARBA" id="ARBA00022833"/>
    </source>
</evidence>
<keyword evidence="4 8" id="KW-0378">Hydrolase</keyword>
<organism evidence="8">
    <name type="scientific">uncultured Sphingomonas sp</name>
    <dbReference type="NCBI Taxonomy" id="158754"/>
    <lineage>
        <taxon>Bacteria</taxon>
        <taxon>Pseudomonadati</taxon>
        <taxon>Pseudomonadota</taxon>
        <taxon>Alphaproteobacteria</taxon>
        <taxon>Sphingomonadales</taxon>
        <taxon>Sphingomonadaceae</taxon>
        <taxon>Sphingomonas</taxon>
        <taxon>environmental samples</taxon>
    </lineage>
</organism>
<reference evidence="8" key="1">
    <citation type="submission" date="2020-02" db="EMBL/GenBank/DDBJ databases">
        <authorList>
            <person name="Meier V. D."/>
        </authorList>
    </citation>
    <scope>NUCLEOTIDE SEQUENCE</scope>
    <source>
        <strain evidence="8">AVDCRST_MAG09</strain>
    </source>
</reference>
<dbReference type="InterPro" id="IPR002933">
    <property type="entry name" value="Peptidase_M20"/>
</dbReference>
<evidence type="ECO:0000259" key="7">
    <source>
        <dbReference type="Pfam" id="PF07687"/>
    </source>
</evidence>
<dbReference type="RefSeq" id="WP_294174308.1">
    <property type="nucleotide sequence ID" value="NZ_CADCVZ010000058.1"/>
</dbReference>
<dbReference type="InterPro" id="IPR047177">
    <property type="entry name" value="Pept_M20A"/>
</dbReference>
<dbReference type="EC" id="3.5.1.16" evidence="8"/>
<dbReference type="InterPro" id="IPR036264">
    <property type="entry name" value="Bact_exopeptidase_dim_dom"/>
</dbReference>
<name>A0A6J4TFM8_9SPHN</name>
<dbReference type="NCBIfam" id="NF006596">
    <property type="entry name" value="PRK09133.1"/>
    <property type="match status" value="1"/>
</dbReference>
<evidence type="ECO:0000256" key="2">
    <source>
        <dbReference type="ARBA" id="ARBA00022670"/>
    </source>
</evidence>
<dbReference type="Pfam" id="PF07687">
    <property type="entry name" value="M20_dimer"/>
    <property type="match status" value="1"/>
</dbReference>
<feature type="signal peptide" evidence="6">
    <location>
        <begin position="1"/>
        <end position="24"/>
    </location>
</feature>
<feature type="domain" description="Peptidase M20 dimerisation" evidence="7">
    <location>
        <begin position="210"/>
        <end position="352"/>
    </location>
</feature>
<proteinExistence type="inferred from homology"/>
<dbReference type="EMBL" id="CADCVZ010000058">
    <property type="protein sequence ID" value="CAA9520814.1"/>
    <property type="molecule type" value="Genomic_DNA"/>
</dbReference>
<dbReference type="Gene3D" id="3.40.630.10">
    <property type="entry name" value="Zn peptidases"/>
    <property type="match status" value="1"/>
</dbReference>
<keyword evidence="6" id="KW-0732">Signal</keyword>
<comment type="similarity">
    <text evidence="1">Belongs to the peptidase M20A family.</text>
</comment>
<dbReference type="Gene3D" id="3.30.70.360">
    <property type="match status" value="1"/>
</dbReference>
<evidence type="ECO:0000256" key="1">
    <source>
        <dbReference type="ARBA" id="ARBA00006247"/>
    </source>
</evidence>
<dbReference type="GO" id="GO:0046872">
    <property type="term" value="F:metal ion binding"/>
    <property type="evidence" value="ECO:0007669"/>
    <property type="project" value="UniProtKB-KW"/>
</dbReference>
<keyword evidence="5" id="KW-0862">Zinc</keyword>
<dbReference type="GO" id="GO:0006508">
    <property type="term" value="P:proteolysis"/>
    <property type="evidence" value="ECO:0007669"/>
    <property type="project" value="UniProtKB-KW"/>
</dbReference>